<dbReference type="Proteomes" id="UP001529510">
    <property type="component" value="Unassembled WGS sequence"/>
</dbReference>
<organism evidence="1 2">
    <name type="scientific">Cirrhinus mrigala</name>
    <name type="common">Mrigala</name>
    <dbReference type="NCBI Taxonomy" id="683832"/>
    <lineage>
        <taxon>Eukaryota</taxon>
        <taxon>Metazoa</taxon>
        <taxon>Chordata</taxon>
        <taxon>Craniata</taxon>
        <taxon>Vertebrata</taxon>
        <taxon>Euteleostomi</taxon>
        <taxon>Actinopterygii</taxon>
        <taxon>Neopterygii</taxon>
        <taxon>Teleostei</taxon>
        <taxon>Ostariophysi</taxon>
        <taxon>Cypriniformes</taxon>
        <taxon>Cyprinidae</taxon>
        <taxon>Labeoninae</taxon>
        <taxon>Labeonini</taxon>
        <taxon>Cirrhinus</taxon>
    </lineage>
</organism>
<feature type="non-terminal residue" evidence="1">
    <location>
        <position position="62"/>
    </location>
</feature>
<dbReference type="AlphaFoldDB" id="A0ABD0NTC0"/>
<reference evidence="1 2" key="1">
    <citation type="submission" date="2024-05" db="EMBL/GenBank/DDBJ databases">
        <title>Genome sequencing and assembly of Indian major carp, Cirrhinus mrigala (Hamilton, 1822).</title>
        <authorList>
            <person name="Mohindra V."/>
            <person name="Chowdhury L.M."/>
            <person name="Lal K."/>
            <person name="Jena J.K."/>
        </authorList>
    </citation>
    <scope>NUCLEOTIDE SEQUENCE [LARGE SCALE GENOMIC DNA]</scope>
    <source>
        <strain evidence="1">CM1030</strain>
        <tissue evidence="1">Blood</tissue>
    </source>
</reference>
<keyword evidence="2" id="KW-1185">Reference proteome</keyword>
<evidence type="ECO:0000313" key="1">
    <source>
        <dbReference type="EMBL" id="KAL0164977.1"/>
    </source>
</evidence>
<protein>
    <submittedName>
        <fullName evidence="1">Uncharacterized protein</fullName>
    </submittedName>
</protein>
<gene>
    <name evidence="1" type="ORF">M9458_040730</name>
</gene>
<proteinExistence type="predicted"/>
<comment type="caution">
    <text evidence="1">The sequence shown here is derived from an EMBL/GenBank/DDBJ whole genome shotgun (WGS) entry which is preliminary data.</text>
</comment>
<sequence>SVFSGSASASGTTWTGLRSVTMWPRVSSWDQITRCTCASLPSVTCSRISCSTHRRRTCRSFL</sequence>
<accession>A0ABD0NTC0</accession>
<evidence type="ECO:0000313" key="2">
    <source>
        <dbReference type="Proteomes" id="UP001529510"/>
    </source>
</evidence>
<dbReference type="EMBL" id="JAMKFB020000020">
    <property type="protein sequence ID" value="KAL0164977.1"/>
    <property type="molecule type" value="Genomic_DNA"/>
</dbReference>
<name>A0ABD0NTC0_CIRMR</name>
<feature type="non-terminal residue" evidence="1">
    <location>
        <position position="1"/>
    </location>
</feature>